<keyword evidence="2" id="KW-1185">Reference proteome</keyword>
<reference evidence="1 2" key="1">
    <citation type="submission" date="2017-05" db="EMBL/GenBank/DDBJ databases">
        <title>Isolation of Rhodococcus sp. S2-17 biodegrading of BP-3.</title>
        <authorList>
            <person name="Lee Y."/>
            <person name="Kim K.H."/>
            <person name="Chun B.H."/>
            <person name="Jung H.S."/>
            <person name="Jeon C.O."/>
        </authorList>
    </citation>
    <scope>NUCLEOTIDE SEQUENCE [LARGE SCALE GENOMIC DNA]</scope>
    <source>
        <strain evidence="1 2">S2-17</strain>
    </source>
</reference>
<dbReference type="EMBL" id="CP021354">
    <property type="protein sequence ID" value="AWK73532.1"/>
    <property type="molecule type" value="Genomic_DNA"/>
</dbReference>
<proteinExistence type="predicted"/>
<protein>
    <submittedName>
        <fullName evidence="1">Uncharacterized protein</fullName>
    </submittedName>
</protein>
<dbReference type="AlphaFoldDB" id="A0A2S2BY64"/>
<accession>A0A2S2BY64</accession>
<name>A0A2S2BY64_9NOCA</name>
<organism evidence="1 2">
    <name type="scientific">Rhodococcus oxybenzonivorans</name>
    <dbReference type="NCBI Taxonomy" id="1990687"/>
    <lineage>
        <taxon>Bacteria</taxon>
        <taxon>Bacillati</taxon>
        <taxon>Actinomycetota</taxon>
        <taxon>Actinomycetes</taxon>
        <taxon>Mycobacteriales</taxon>
        <taxon>Nocardiaceae</taxon>
        <taxon>Rhodococcus</taxon>
    </lineage>
</organism>
<evidence type="ECO:0000313" key="2">
    <source>
        <dbReference type="Proteomes" id="UP000245711"/>
    </source>
</evidence>
<dbReference type="KEGG" id="roz:CBI38_20130"/>
<gene>
    <name evidence="1" type="ORF">CBI38_20130</name>
</gene>
<evidence type="ECO:0000313" key="1">
    <source>
        <dbReference type="EMBL" id="AWK73532.1"/>
    </source>
</evidence>
<dbReference type="Proteomes" id="UP000245711">
    <property type="component" value="Chromosome"/>
</dbReference>
<sequence>MQDGSSTYCALDFECIRCEFPARKLKSCGSENEWDGDTPDRVYRRTMTDEQRQRIGCVPVA</sequence>